<comment type="similarity">
    <text evidence="8">Belongs to the SecE/SEC61-gamma family.</text>
</comment>
<keyword evidence="7 8" id="KW-0472">Membrane</keyword>
<evidence type="ECO:0000313" key="10">
    <source>
        <dbReference type="Proteomes" id="UP000001694"/>
    </source>
</evidence>
<evidence type="ECO:0000256" key="1">
    <source>
        <dbReference type="ARBA" id="ARBA00004370"/>
    </source>
</evidence>
<evidence type="ECO:0000256" key="2">
    <source>
        <dbReference type="ARBA" id="ARBA00022448"/>
    </source>
</evidence>
<keyword evidence="6 8" id="KW-0811">Translocation</keyword>
<dbReference type="GeneID" id="6166304"/>
<dbReference type="GO" id="GO:0006605">
    <property type="term" value="P:protein targeting"/>
    <property type="evidence" value="ECO:0007669"/>
    <property type="project" value="UniProtKB-UniRule"/>
</dbReference>
<evidence type="ECO:0000256" key="4">
    <source>
        <dbReference type="ARBA" id="ARBA00022927"/>
    </source>
</evidence>
<organism evidence="9 10">
    <name type="scientific">Pyrobaculum neutrophilum (strain DSM 2338 / JCM 9278 / NBRC 100436 / V24Sta)</name>
    <name type="common">Thermoproteus neutrophilus</name>
    <dbReference type="NCBI Taxonomy" id="444157"/>
    <lineage>
        <taxon>Archaea</taxon>
        <taxon>Thermoproteota</taxon>
        <taxon>Thermoprotei</taxon>
        <taxon>Thermoproteales</taxon>
        <taxon>Thermoproteaceae</taxon>
        <taxon>Pyrobaculum</taxon>
    </lineage>
</organism>
<dbReference type="GO" id="GO:0008320">
    <property type="term" value="F:protein transmembrane transporter activity"/>
    <property type="evidence" value="ECO:0007669"/>
    <property type="project" value="UniProtKB-UniRule"/>
</dbReference>
<comment type="subunit">
    <text evidence="8">Component of the Sec protein translocase complex. Heterotrimer consisting of SecY (alpha), SecG (beta) and SecE (gamma) subunits. The heterotrimers can form oligomers, although 1 heterotrimer is thought to be able to translocate proteins. Interacts with the ribosome. May interact with SecDF, and other proteins may be involved.</text>
</comment>
<protein>
    <recommendedName>
        <fullName evidence="8">Protein translocase subunit SecE</fullName>
    </recommendedName>
    <alternativeName>
        <fullName evidence="8">Protein transport protein Sec61 gamma subunit homolog</fullName>
    </alternativeName>
</protein>
<feature type="transmembrane region" description="Helical" evidence="8">
    <location>
        <begin position="78"/>
        <end position="96"/>
    </location>
</feature>
<evidence type="ECO:0000256" key="7">
    <source>
        <dbReference type="ARBA" id="ARBA00023136"/>
    </source>
</evidence>
<feature type="transmembrane region" description="Helical" evidence="8">
    <location>
        <begin position="36"/>
        <end position="58"/>
    </location>
</feature>
<keyword evidence="4 8" id="KW-0653">Protein transport</keyword>
<dbReference type="HAMAP" id="MF_00422">
    <property type="entry name" value="SecE"/>
    <property type="match status" value="1"/>
</dbReference>
<dbReference type="GO" id="GO:0065002">
    <property type="term" value="P:intracellular protein transmembrane transport"/>
    <property type="evidence" value="ECO:0007669"/>
    <property type="project" value="UniProtKB-UniRule"/>
</dbReference>
<dbReference type="InterPro" id="IPR023391">
    <property type="entry name" value="Prot_translocase_SecE_dom_sf"/>
</dbReference>
<dbReference type="EMBL" id="CP001014">
    <property type="protein sequence ID" value="ACB40580.1"/>
    <property type="molecule type" value="Genomic_DNA"/>
</dbReference>
<accession>B1YAD1</accession>
<dbReference type="RefSeq" id="WP_012350999.1">
    <property type="nucleotide sequence ID" value="NC_010525.1"/>
</dbReference>
<dbReference type="KEGG" id="tne:Tneu_1658"/>
<keyword evidence="3 8" id="KW-0812">Transmembrane</keyword>
<keyword evidence="5 8" id="KW-1133">Transmembrane helix</keyword>
<comment type="subcellular location">
    <subcellularLocation>
        <location evidence="1">Membrane</location>
    </subcellularLocation>
</comment>
<dbReference type="STRING" id="444157.Tneu_1658"/>
<dbReference type="Proteomes" id="UP000001694">
    <property type="component" value="Chromosome"/>
</dbReference>
<dbReference type="GO" id="GO:0009306">
    <property type="term" value="P:protein secretion"/>
    <property type="evidence" value="ECO:0007669"/>
    <property type="project" value="UniProtKB-UniRule"/>
</dbReference>
<keyword evidence="2 8" id="KW-0813">Transport</keyword>
<sequence>MASLREKLEQILRDVRWVVSTASKPDDDEFKLVSKFLLLLAFVAGAFQLVFHLAGVYISGVVYNQPVPTLGEPAREAAAVLASIAVIVVGLIYLTAKLR</sequence>
<dbReference type="Gene3D" id="1.20.5.820">
    <property type="entry name" value="Preprotein translocase SecE subunit"/>
    <property type="match status" value="1"/>
</dbReference>
<dbReference type="GO" id="GO:0005886">
    <property type="term" value="C:plasma membrane"/>
    <property type="evidence" value="ECO:0007669"/>
    <property type="project" value="UniProtKB-UniRule"/>
</dbReference>
<dbReference type="AlphaFoldDB" id="B1YAD1"/>
<evidence type="ECO:0000313" key="9">
    <source>
        <dbReference type="EMBL" id="ACB40580.1"/>
    </source>
</evidence>
<reference evidence="9" key="1">
    <citation type="submission" date="2008-03" db="EMBL/GenBank/DDBJ databases">
        <title>Complete sequence of Thermoproteus neutrophilus V24Sta.</title>
        <authorList>
            <consortium name="US DOE Joint Genome Institute"/>
            <person name="Copeland A."/>
            <person name="Lucas S."/>
            <person name="Lapidus A."/>
            <person name="Glavina del Rio T."/>
            <person name="Dalin E."/>
            <person name="Tice H."/>
            <person name="Bruce D."/>
            <person name="Goodwin L."/>
            <person name="Pitluck S."/>
            <person name="Sims D."/>
            <person name="Brettin T."/>
            <person name="Detter J.C."/>
            <person name="Han C."/>
            <person name="Kuske C.R."/>
            <person name="Schmutz J."/>
            <person name="Larimer F."/>
            <person name="Land M."/>
            <person name="Hauser L."/>
            <person name="Kyrpides N."/>
            <person name="Mikhailova N."/>
            <person name="Biddle J.F."/>
            <person name="Zhang Z."/>
            <person name="Fitz-Gibbon S.T."/>
            <person name="Lowe T.M."/>
            <person name="Saltikov C."/>
            <person name="House C.H."/>
            <person name="Richardson P."/>
        </authorList>
    </citation>
    <scope>NUCLEOTIDE SEQUENCE [LARGE SCALE GENOMIC DNA]</scope>
    <source>
        <strain evidence="9">V24Sta</strain>
    </source>
</reference>
<name>B1YAD1_PYRNV</name>
<evidence type="ECO:0000256" key="8">
    <source>
        <dbReference type="HAMAP-Rule" id="MF_00422"/>
    </source>
</evidence>
<dbReference type="eggNOG" id="arCOG02204">
    <property type="taxonomic scope" value="Archaea"/>
</dbReference>
<keyword evidence="10" id="KW-1185">Reference proteome</keyword>
<evidence type="ECO:0000256" key="3">
    <source>
        <dbReference type="ARBA" id="ARBA00022692"/>
    </source>
</evidence>
<comment type="function">
    <text evidence="8">Essential subunit of the Sec protein translocation channel SecYEG. Clamps together the 2 halves of SecY. May contact the channel plug during translocation.</text>
</comment>
<evidence type="ECO:0000256" key="5">
    <source>
        <dbReference type="ARBA" id="ARBA00022989"/>
    </source>
</evidence>
<keyword evidence="8" id="KW-1003">Cell membrane</keyword>
<gene>
    <name evidence="8" type="primary">secE</name>
    <name evidence="9" type="ordered locus">Tneu_1658</name>
</gene>
<dbReference type="InterPro" id="IPR001901">
    <property type="entry name" value="Translocase_SecE/Sec61-g"/>
</dbReference>
<proteinExistence type="inferred from homology"/>
<comment type="caution">
    <text evidence="8">Lacks conserved residue(s) required for the propagation of feature annotation.</text>
</comment>
<dbReference type="HOGENOM" id="CLU_2327404_0_0_2"/>
<evidence type="ECO:0000256" key="6">
    <source>
        <dbReference type="ARBA" id="ARBA00023010"/>
    </source>
</evidence>
<dbReference type="OrthoDB" id="27023at2157"/>